<dbReference type="EMBL" id="RCZP01000005">
    <property type="protein sequence ID" value="TPG58666.1"/>
    <property type="molecule type" value="Genomic_DNA"/>
</dbReference>
<dbReference type="AlphaFoldDB" id="A0A502GCA1"/>
<dbReference type="OrthoDB" id="9787654at2"/>
<dbReference type="InterPro" id="IPR006680">
    <property type="entry name" value="Amidohydro-rel"/>
</dbReference>
<evidence type="ECO:0000313" key="2">
    <source>
        <dbReference type="EMBL" id="TPG58666.1"/>
    </source>
</evidence>
<organism evidence="2 3">
    <name type="scientific">Muricoccus nepalensis</name>
    <dbReference type="NCBI Taxonomy" id="1854500"/>
    <lineage>
        <taxon>Bacteria</taxon>
        <taxon>Pseudomonadati</taxon>
        <taxon>Pseudomonadota</taxon>
        <taxon>Alphaproteobacteria</taxon>
        <taxon>Acetobacterales</taxon>
        <taxon>Roseomonadaceae</taxon>
        <taxon>Muricoccus</taxon>
    </lineage>
</organism>
<dbReference type="PANTHER" id="PTHR35563:SF2">
    <property type="entry name" value="BARREL METAL-DEPENDENT HYDROLASE, PUTATIVE (AFU_ORTHOLOGUE AFUA_1G16240)-RELATED"/>
    <property type="match status" value="1"/>
</dbReference>
<keyword evidence="2" id="KW-0378">Hydrolase</keyword>
<dbReference type="InterPro" id="IPR052358">
    <property type="entry name" value="Aro_Compnd_Degr_Hydrolases"/>
</dbReference>
<dbReference type="SUPFAM" id="SSF51556">
    <property type="entry name" value="Metallo-dependent hydrolases"/>
    <property type="match status" value="1"/>
</dbReference>
<dbReference type="Proteomes" id="UP000317078">
    <property type="component" value="Unassembled WGS sequence"/>
</dbReference>
<name>A0A502GCA1_9PROT</name>
<dbReference type="PANTHER" id="PTHR35563">
    <property type="entry name" value="BARREL METAL-DEPENDENT HYDROLASE, PUTATIVE (AFU_ORTHOLOGUE AFUA_1G16240)-RELATED"/>
    <property type="match status" value="1"/>
</dbReference>
<sequence length="258" mass="27405">MPAGLRAQRAGPVFDSHLHVIDPRFPLVENQGYLPPPFTLADYLARARLLGVAGGAVVSGSFHGFDQSYLLAALAGLGAGWVGVTQVPASIADEEIARLARAGVRGLRFNMFRGRIDGVDELVSLATRAHAAGGWHPEIYANAAALAPHAGALQKLPAPLVIDHLGMTQAGLPVVLDLVSAGAKVKATGFGRVQLDVPRALESIARRDPAALIFGTDMPSTRARRPFEPGDMELVRQVLGDDLAGRVFWDNARAVYRL</sequence>
<accession>A0A502GCA1</accession>
<reference evidence="2 3" key="1">
    <citation type="journal article" date="2019" name="Environ. Microbiol.">
        <title>Species interactions and distinct microbial communities in high Arctic permafrost affected cryosols are associated with the CH4 and CO2 gas fluxes.</title>
        <authorList>
            <person name="Altshuler I."/>
            <person name="Hamel J."/>
            <person name="Turney S."/>
            <person name="Magnuson E."/>
            <person name="Levesque R."/>
            <person name="Greer C."/>
            <person name="Whyte L.G."/>
        </authorList>
    </citation>
    <scope>NUCLEOTIDE SEQUENCE [LARGE SCALE GENOMIC DNA]</scope>
    <source>
        <strain evidence="2 3">S9.3B</strain>
    </source>
</reference>
<gene>
    <name evidence="2" type="ORF">EAH89_08320</name>
</gene>
<keyword evidence="3" id="KW-1185">Reference proteome</keyword>
<proteinExistence type="predicted"/>
<evidence type="ECO:0000259" key="1">
    <source>
        <dbReference type="Pfam" id="PF04909"/>
    </source>
</evidence>
<evidence type="ECO:0000313" key="3">
    <source>
        <dbReference type="Proteomes" id="UP000317078"/>
    </source>
</evidence>
<feature type="domain" description="Amidohydrolase-related" evidence="1">
    <location>
        <begin position="15"/>
        <end position="258"/>
    </location>
</feature>
<dbReference type="Gene3D" id="3.20.20.140">
    <property type="entry name" value="Metal-dependent hydrolases"/>
    <property type="match status" value="1"/>
</dbReference>
<dbReference type="InterPro" id="IPR032466">
    <property type="entry name" value="Metal_Hydrolase"/>
</dbReference>
<dbReference type="Pfam" id="PF04909">
    <property type="entry name" value="Amidohydro_2"/>
    <property type="match status" value="1"/>
</dbReference>
<dbReference type="GO" id="GO:0016787">
    <property type="term" value="F:hydrolase activity"/>
    <property type="evidence" value="ECO:0007669"/>
    <property type="project" value="UniProtKB-KW"/>
</dbReference>
<protein>
    <submittedName>
        <fullName evidence="2">2-pyrone-4,6-dicarboxylate hydrolase</fullName>
    </submittedName>
</protein>
<comment type="caution">
    <text evidence="2">The sequence shown here is derived from an EMBL/GenBank/DDBJ whole genome shotgun (WGS) entry which is preliminary data.</text>
</comment>